<gene>
    <name evidence="5" type="ORF">KABA2_04S05302</name>
</gene>
<organism evidence="5 6">
    <name type="scientific">Maudiozyma barnettii</name>
    <dbReference type="NCBI Taxonomy" id="61262"/>
    <lineage>
        <taxon>Eukaryota</taxon>
        <taxon>Fungi</taxon>
        <taxon>Dikarya</taxon>
        <taxon>Ascomycota</taxon>
        <taxon>Saccharomycotina</taxon>
        <taxon>Saccharomycetes</taxon>
        <taxon>Saccharomycetales</taxon>
        <taxon>Saccharomycetaceae</taxon>
        <taxon>Maudiozyma</taxon>
    </lineage>
</organism>
<feature type="region of interest" description="Disordered" evidence="3">
    <location>
        <begin position="413"/>
        <end position="432"/>
    </location>
</feature>
<dbReference type="Gene3D" id="3.40.525.10">
    <property type="entry name" value="CRAL-TRIO lipid binding domain"/>
    <property type="match status" value="1"/>
</dbReference>
<dbReference type="InterPro" id="IPR008936">
    <property type="entry name" value="Rho_GTPase_activation_prot"/>
</dbReference>
<dbReference type="GeneID" id="64857388"/>
<accession>A0A8H2VF93</accession>
<dbReference type="OrthoDB" id="28245at2759"/>
<dbReference type="InterPro" id="IPR036865">
    <property type="entry name" value="CRAL-TRIO_dom_sf"/>
</dbReference>
<feature type="compositionally biased region" description="Basic and acidic residues" evidence="3">
    <location>
        <begin position="1"/>
        <end position="18"/>
    </location>
</feature>
<evidence type="ECO:0000256" key="2">
    <source>
        <dbReference type="ARBA" id="ARBA00022553"/>
    </source>
</evidence>
<feature type="region of interest" description="Disordered" evidence="3">
    <location>
        <begin position="1027"/>
        <end position="1075"/>
    </location>
</feature>
<keyword evidence="2" id="KW-0597">Phosphoprotein</keyword>
<name>A0A8H2VF93_9SACH</name>
<feature type="region of interest" description="Disordered" evidence="3">
    <location>
        <begin position="542"/>
        <end position="563"/>
    </location>
</feature>
<dbReference type="EMBL" id="CAEFZW010000004">
    <property type="protein sequence ID" value="CAB4254395.1"/>
    <property type="molecule type" value="Genomic_DNA"/>
</dbReference>
<comment type="caution">
    <text evidence="5">The sequence shown here is derived from an EMBL/GenBank/DDBJ whole genome shotgun (WGS) entry which is preliminary data.</text>
</comment>
<feature type="compositionally biased region" description="Polar residues" evidence="3">
    <location>
        <begin position="1030"/>
        <end position="1075"/>
    </location>
</feature>
<keyword evidence="6" id="KW-1185">Reference proteome</keyword>
<feature type="region of interest" description="Disordered" evidence="3">
    <location>
        <begin position="578"/>
        <end position="598"/>
    </location>
</feature>
<dbReference type="SMART" id="SM00323">
    <property type="entry name" value="RasGAP"/>
    <property type="match status" value="1"/>
</dbReference>
<feature type="region of interest" description="Disordered" evidence="3">
    <location>
        <begin position="1"/>
        <end position="24"/>
    </location>
</feature>
<evidence type="ECO:0000313" key="6">
    <source>
        <dbReference type="Proteomes" id="UP000644660"/>
    </source>
</evidence>
<sequence length="3163" mass="360158">MSTTENAHERNEQQEDHNNNSNDGNVPLVNHLYLERIYPMLPVESHFETYLDVEKDQLYISCRSVIMNIAISSNVNDIIENTLNAIDMITKDHRIISSKISTGSIHSILVLLRLLCDVVEYYWDHLESSTVPKMKSYEVYKTNQNKSNSDNSDIYIDVQNKIFANSAIGYSIVEPGFHETSPVPLKKHIANRLMETCLKLRSHVRNLKVMKNMCSHLFSTSNNTIFQKILPEYQSFLRKRTDHKILAMIDIALGRLLRFSSATNPEQYLTFINKNLKEPLTMNPSSSSDMKYVQNVELIGYVYLDEKIISRYLDLVTFLNNMKRPVFSHLVLYFASSTLLFWIMARPAEYLQTYQKLKSYNLTKQDQTMRALSTSVNNLFDDVYSSFNVSNMLTATHNLSSIPLTRASDTSYNNNNNTSATVPTSSASSTSTSTSAYATSSLLSTRNTSNHIPIVSPSSASASVSSSSTSSSSTSLNSVEQDKLRRPDTLKKRRSSSSNSGNITPLSKSGQSPIISNTPTITALSLLNSPKHSSTDINQYFQSRIPSNNNNNNNNYDTYNSGSRVTLNNLASVNESRREISNSNYNSSNPSISSSLNGGANESIYSRSTSATGSGSASSNSLVNDMSHIHALNTMEDTKDITQTDVIHVENILDLYNHFSDNESLPHTAVLNFLTTLLMLDTEVFTEINTQSFKHIEEIKSKDKISSSTKEDESAPHIDRDRNLHMKHFTSGLRRLKALQLSRKKTIKYVDLIIKNITEVTPSSELAQFDSIMSIISLYSLSASVAKYKPNLPAVLFSKRITQILGINLHIGDGWDKRISTNNILQDCLQRNAFSYFQLQVTYITAALQLENDKFMKSLNMQKCLDTQNLQLINLYTESFRVFFSLPLPEPVKKDIAYKTSSFFKSSFRLGSEATLKNISTLDDDITEIATAILNGTILDKNGMRIKRNALNGKTKYPSNVPSDESLLQAFESAVDIDDGGIEINWSPNSMHRSASSSINTANDSSSVLTSSTGQIISPRARRAAFPNALNRSKSPLSMYTNENVSDTNNFTSMGDSSKTPSISSQLMTSTTSTPLQRNVKPLVKQTLGRLRRYSEESNGPNMKLSTSQVNLAAQDVDIKTTTNFLYGKQITINILNTFKRMTSYFILPHDKNPNLDWVAEDFHNIIKPVFVSVLEADEALHSSAQLFMNVLLEYINEYGSNKSAMTIKGYLLICSHTASLFAVELLNLNLSNKQRAILLDILIKYLKLRSSLMKSSQGAGVEAAAIEVQTSTFPLLYGTVGRALLISFYCNDPKVQKLIIAGNIEFHKLIENYKEHYPDALNDECTLSDFILKDNAFATSGATAFQRRVRNAILMLRSKPDAIILDCVDKMFKKWYHYTKSDKKTNRKKLWEFRNLAGILSAVSGVFLRTISGNSISATVADELDSSYINYDEVVATLRNDFSYFISKQCEWLNNVDLLTRENARDIISLELHPYSLNVLFNHLRNHINQITNVDLCAKQNEMSFVLLEQIIIIIRTILRREDIGDIMIVYSTNIIDVIDRLIVVVKNMDPNAPKYYKSVIHMSKMFKAIQTSEEALAIKHHYCLKNKWLKLVISWFRMSIQKKYDLENLARPHREMNLETRDMDYLYIDTAIESSKAIAYLTENLPLEVLWSGSADEVNRSKVVFFGKYFNVLLKGLKKSMDLQDCPVTVKHKMTLLNENVILALTNISKANTEVSVQFTLPMGYSYNKNIKIAFLNVFTNILSRYPIDNRKLEEERLHTIDSMLLYTIQHSELAIYSSRSCPVNDIDQYTAVLVNAFETRNASHIIISELIKDEIKNSTRPSDILRRNSCATRSLALLAKDKGYHYLINILRMTLQNIMDENKSVEIEKINSDDPEATEKIDLFVRYFASIIDVIVNSIGDMPKEFFYISQSIYIEAQKRFPGYGLVAVGSFIFLRLICPAIVSPETENIIGVPSVHQKRLLLSLAKGIQGLANKSDYLIKWPILKSKMEFFEECSKKMFCFLQDVCNPEREIDIKVRMNGDPIPFDYGFFHQYIYRDGINVRRSILSNIKLTDNIPFLSKTLLMFDEALGRLGEPKFEYKNEIPENIKELGPEYPKLYEFMSRFAFKKYKQIGSDKTFVRELLASDGVPILTVSMAKLLEFGVELETVVFKLIQLYTRIWSSKHYLLFDCTEYEEASFDFTKFVIIMNNIFPEFVPENCACIYIINVNDDFLKQWEQIFDQNNVYLAHKVPHEFRNTNSDGDLLKYLKIDCEGLQVMDDVRISLHNIMMYDENNNRLSPVSMKLGNQYFQILHETPKKFKLVQLNEIVDVKINEVYKVADVVLTDVSSITGVTGEFTINLTSGKRLIFCSTKFLEIMKMFEYAKSREEFEYVPDETIVAPIDVQDIAQHSDERNDMIGHLLLVTIVGLFTPDDVVKSHSYNLLAAAERAFKLNLGSHFHKTPAVYIPSNATIFLSNMAKSLATYHPEITNHCWKYILEGIENDYIPKKYIPQVISFLSYWVDNLYGYVYLGDDENGDENTSKIIRSLIQLSLSEPAFTSLYLNEIWFPLITDGRLAKLIVTEIMGHCLERDSENKDWTRITDLLTGFPTVGLATEVVERLLDTVKHTLPTLKFDTTNQSWAELKILVHITAFLFFESTLLVQMFLPDVLFVISILIDIGPIELRTLIFELLMNVCNSLSINSILPSEKKQQLDDITSDFATYKLKYIFGFSQYKGDILPSFSTGSFSIKFNILDSFVTKILLLMDGPAPYETYKWRSKYKKYLSELVFTSNPFLSARAMMILGIAGKTYTSTKLLNNLLVRTMWVTSEPIVNTDNVFMVLSHAFAYSKIVQGLDPSFPLLMKLFWLSMCLIYTDHPSIFESGLIFMSNCASRLYEYHFANGSEMKTLVKELLDAREFAEPFLCQIEKAYNVTWSEDNFVSIIVAFISRGLSIPSIRANATECLIGLFKNAYHEYQLFSDAVQFKSYMFLLFLTVDADQFGNILKSAGYDGGMVVINEQCKIPTIIEEWLCSDTSQSNDALYQGAMIFKNKNIDEPTKFKLLLVMQLLLDREPICLFRFYGAVNTEMRRITSLEHHPKWIPIIFQIMGEVVRYSQFHNFNQCNTTSIDRIKDTGLDIILHSQLVERNQDELKEKFVQDLDFILTSKKAITMLIARLACPT</sequence>
<feature type="compositionally biased region" description="Polar residues" evidence="3">
    <location>
        <begin position="501"/>
        <end position="515"/>
    </location>
</feature>
<dbReference type="PANTHER" id="PTHR10194:SF142">
    <property type="entry name" value="NEUROFIBROMIN"/>
    <property type="match status" value="1"/>
</dbReference>
<protein>
    <submittedName>
        <fullName evidence="5">Similar to Saccharomyces cerevisiae YBR140C IRA1 GTPase-activating protein that negatively regulates RAS by converting it from the GTP- to the GDP-bound inactive form</fullName>
    </submittedName>
</protein>
<dbReference type="PANTHER" id="PTHR10194">
    <property type="entry name" value="RAS GTPASE-ACTIVATING PROTEINS"/>
    <property type="match status" value="1"/>
</dbReference>
<dbReference type="Proteomes" id="UP000644660">
    <property type="component" value="Unassembled WGS sequence"/>
</dbReference>
<evidence type="ECO:0000256" key="1">
    <source>
        <dbReference type="ARBA" id="ARBA00022468"/>
    </source>
</evidence>
<dbReference type="PROSITE" id="PS50018">
    <property type="entry name" value="RAS_GTPASE_ACTIV_2"/>
    <property type="match status" value="1"/>
</dbReference>
<feature type="compositionally biased region" description="Low complexity" evidence="3">
    <location>
        <begin position="994"/>
        <end position="1007"/>
    </location>
</feature>
<dbReference type="Gene3D" id="1.10.506.10">
    <property type="entry name" value="GTPase Activation - p120gap, domain 1"/>
    <property type="match status" value="1"/>
</dbReference>
<dbReference type="InterPro" id="IPR039360">
    <property type="entry name" value="Ras_GTPase"/>
</dbReference>
<feature type="region of interest" description="Disordered" evidence="3">
    <location>
        <begin position="448"/>
        <end position="515"/>
    </location>
</feature>
<feature type="domain" description="Ras-GAP" evidence="4">
    <location>
        <begin position="1788"/>
        <end position="1977"/>
    </location>
</feature>
<keyword evidence="1" id="KW-0343">GTPase activation</keyword>
<dbReference type="RefSeq" id="XP_041406239.1">
    <property type="nucleotide sequence ID" value="XM_041550305.1"/>
</dbReference>
<dbReference type="SUPFAM" id="SSF48350">
    <property type="entry name" value="GTPase activation domain, GAP"/>
    <property type="match status" value="1"/>
</dbReference>
<feature type="compositionally biased region" description="Low complexity" evidence="3">
    <location>
        <begin position="581"/>
        <end position="597"/>
    </location>
</feature>
<dbReference type="InterPro" id="IPR023152">
    <property type="entry name" value="RasGAP_CS"/>
</dbReference>
<dbReference type="GO" id="GO:0005096">
    <property type="term" value="F:GTPase activator activity"/>
    <property type="evidence" value="ECO:0007669"/>
    <property type="project" value="UniProtKB-KW"/>
</dbReference>
<reference evidence="5 6" key="1">
    <citation type="submission" date="2020-05" db="EMBL/GenBank/DDBJ databases">
        <authorList>
            <person name="Casaregola S."/>
            <person name="Devillers H."/>
            <person name="Grondin C."/>
        </authorList>
    </citation>
    <scope>NUCLEOTIDE SEQUENCE [LARGE SCALE GENOMIC DNA]</scope>
    <source>
        <strain evidence="5 6">CLIB 1767</strain>
    </source>
</reference>
<feature type="region of interest" description="Disordered" evidence="3">
    <location>
        <begin position="991"/>
        <end position="1014"/>
    </location>
</feature>
<dbReference type="GO" id="GO:0007165">
    <property type="term" value="P:signal transduction"/>
    <property type="evidence" value="ECO:0007669"/>
    <property type="project" value="UniProtKB-ARBA"/>
</dbReference>
<dbReference type="PROSITE" id="PS00509">
    <property type="entry name" value="RAS_GTPASE_ACTIV_1"/>
    <property type="match status" value="1"/>
</dbReference>
<evidence type="ECO:0000259" key="4">
    <source>
        <dbReference type="PROSITE" id="PS50018"/>
    </source>
</evidence>
<evidence type="ECO:0000256" key="3">
    <source>
        <dbReference type="SAM" id="MobiDB-lite"/>
    </source>
</evidence>
<proteinExistence type="predicted"/>
<feature type="compositionally biased region" description="Low complexity" evidence="3">
    <location>
        <begin position="448"/>
        <end position="475"/>
    </location>
</feature>
<dbReference type="CDD" id="cd05392">
    <property type="entry name" value="RasGAP_Neurofibromin_like"/>
    <property type="match status" value="1"/>
</dbReference>
<dbReference type="InterPro" id="IPR001936">
    <property type="entry name" value="RasGAP_dom"/>
</dbReference>
<feature type="compositionally biased region" description="Basic and acidic residues" evidence="3">
    <location>
        <begin position="480"/>
        <end position="490"/>
    </location>
</feature>
<evidence type="ECO:0000313" key="5">
    <source>
        <dbReference type="EMBL" id="CAB4254395.1"/>
    </source>
</evidence>
<dbReference type="Pfam" id="PF00616">
    <property type="entry name" value="RasGAP"/>
    <property type="match status" value="2"/>
</dbReference>